<reference evidence="2 3" key="1">
    <citation type="submission" date="2016-07" db="EMBL/GenBank/DDBJ databases">
        <title>Draft genome of Streptomyces diastatochromogenes.</title>
        <authorList>
            <person name="Podduturi R."/>
            <person name="Lukassen M.B."/>
            <person name="Clausen N."/>
            <person name="Nielsen J.L."/>
            <person name="Jorgensen N.O."/>
        </authorList>
    </citation>
    <scope>NUCLEOTIDE SEQUENCE [LARGE SCALE GENOMIC DNA]</scope>
    <source>
        <strain evidence="2 3">DSM 40608</strain>
    </source>
</reference>
<evidence type="ECO:0000313" key="2">
    <source>
        <dbReference type="EMBL" id="OXY99967.1"/>
    </source>
</evidence>
<evidence type="ECO:0000256" key="1">
    <source>
        <dbReference type="SAM" id="Phobius"/>
    </source>
</evidence>
<keyword evidence="1" id="KW-0812">Transmembrane</keyword>
<accession>A0A233SWG3</accession>
<keyword evidence="1" id="KW-0472">Membrane</keyword>
<keyword evidence="1" id="KW-1133">Transmembrane helix</keyword>
<dbReference type="AlphaFoldDB" id="A0A233SWG3"/>
<sequence length="211" mass="22599">MGPIEQNRFMDPTTKGAIIGACATAIGAVIAWLGARAQAKAALKAVQVQVRAQRMDGLWQMRRAAYADFLDTIEAIRTQIGLTIGHANHQGGGSSAAELLDARERLLGSTSDMYHKCTLLSLSVTAAEAASARRFTNTVDGVIRDLDAWIVAVGSGSAEQAELSQRLDRGLRSLRDTIDRFIEDGRSYLQTVHDLTAGTGMGRLTGSNPSR</sequence>
<organism evidence="2 3">
    <name type="scientific">Streptomyces diastatochromogenes</name>
    <dbReference type="NCBI Taxonomy" id="42236"/>
    <lineage>
        <taxon>Bacteria</taxon>
        <taxon>Bacillati</taxon>
        <taxon>Actinomycetota</taxon>
        <taxon>Actinomycetes</taxon>
        <taxon>Kitasatosporales</taxon>
        <taxon>Streptomycetaceae</taxon>
        <taxon>Streptomyces</taxon>
    </lineage>
</organism>
<dbReference type="EMBL" id="MCGQ01000004">
    <property type="protein sequence ID" value="OXY99967.1"/>
    <property type="molecule type" value="Genomic_DNA"/>
</dbReference>
<name>A0A233SWG3_STRDA</name>
<feature type="transmembrane region" description="Helical" evidence="1">
    <location>
        <begin position="16"/>
        <end position="35"/>
    </location>
</feature>
<evidence type="ECO:0000313" key="3">
    <source>
        <dbReference type="Proteomes" id="UP000215483"/>
    </source>
</evidence>
<comment type="caution">
    <text evidence="2">The sequence shown here is derived from an EMBL/GenBank/DDBJ whole genome shotgun (WGS) entry which is preliminary data.</text>
</comment>
<keyword evidence="3" id="KW-1185">Reference proteome</keyword>
<gene>
    <name evidence="2" type="ORF">BEK98_01870</name>
</gene>
<proteinExistence type="predicted"/>
<dbReference type="Proteomes" id="UP000215483">
    <property type="component" value="Unassembled WGS sequence"/>
</dbReference>
<protein>
    <submittedName>
        <fullName evidence="2">Uncharacterized protein</fullName>
    </submittedName>
</protein>